<evidence type="ECO:0000256" key="1">
    <source>
        <dbReference type="ARBA" id="ARBA00004383"/>
    </source>
</evidence>
<keyword evidence="6" id="KW-0812">Transmembrane</keyword>
<keyword evidence="12" id="KW-1185">Reference proteome</keyword>
<dbReference type="InterPro" id="IPR037682">
    <property type="entry name" value="TonB_C"/>
</dbReference>
<keyword evidence="9" id="KW-0472">Membrane</keyword>
<dbReference type="InterPro" id="IPR011652">
    <property type="entry name" value="MORN_2"/>
</dbReference>
<evidence type="ECO:0000256" key="4">
    <source>
        <dbReference type="ARBA" id="ARBA00022475"/>
    </source>
</evidence>
<dbReference type="NCBIfam" id="TIGR01352">
    <property type="entry name" value="tonB_Cterm"/>
    <property type="match status" value="1"/>
</dbReference>
<keyword evidence="3" id="KW-0813">Transport</keyword>
<evidence type="ECO:0000256" key="5">
    <source>
        <dbReference type="ARBA" id="ARBA00022519"/>
    </source>
</evidence>
<dbReference type="RefSeq" id="WP_219876157.1">
    <property type="nucleotide sequence ID" value="NZ_JAHYXK010000002.1"/>
</dbReference>
<accession>A0ABS7CR17</accession>
<dbReference type="SUPFAM" id="SSF74653">
    <property type="entry name" value="TolA/TonB C-terminal domain"/>
    <property type="match status" value="1"/>
</dbReference>
<evidence type="ECO:0000256" key="2">
    <source>
        <dbReference type="ARBA" id="ARBA00006555"/>
    </source>
</evidence>
<dbReference type="Pfam" id="PF03544">
    <property type="entry name" value="TonB_C"/>
    <property type="match status" value="1"/>
</dbReference>
<evidence type="ECO:0000259" key="10">
    <source>
        <dbReference type="PROSITE" id="PS52015"/>
    </source>
</evidence>
<keyword evidence="7" id="KW-0653">Protein transport</keyword>
<dbReference type="EMBL" id="JAHYXK010000002">
    <property type="protein sequence ID" value="MBW7466280.1"/>
    <property type="molecule type" value="Genomic_DNA"/>
</dbReference>
<dbReference type="PANTHER" id="PTHR33446">
    <property type="entry name" value="PROTEIN TONB-RELATED"/>
    <property type="match status" value="1"/>
</dbReference>
<evidence type="ECO:0000256" key="6">
    <source>
        <dbReference type="ARBA" id="ARBA00022692"/>
    </source>
</evidence>
<dbReference type="InterPro" id="IPR051045">
    <property type="entry name" value="TonB-dependent_transducer"/>
</dbReference>
<protein>
    <submittedName>
        <fullName evidence="11">TonB family protein</fullName>
    </submittedName>
</protein>
<evidence type="ECO:0000256" key="8">
    <source>
        <dbReference type="ARBA" id="ARBA00022989"/>
    </source>
</evidence>
<evidence type="ECO:0000256" key="9">
    <source>
        <dbReference type="ARBA" id="ARBA00023136"/>
    </source>
</evidence>
<dbReference type="Gene3D" id="3.30.1150.10">
    <property type="match status" value="1"/>
</dbReference>
<dbReference type="Proteomes" id="UP000813018">
    <property type="component" value="Unassembled WGS sequence"/>
</dbReference>
<comment type="caution">
    <text evidence="11">The sequence shown here is derived from an EMBL/GenBank/DDBJ whole genome shotgun (WGS) entry which is preliminary data.</text>
</comment>
<comment type="similarity">
    <text evidence="2">Belongs to the TonB family.</text>
</comment>
<dbReference type="PANTHER" id="PTHR33446:SF2">
    <property type="entry name" value="PROTEIN TONB"/>
    <property type="match status" value="1"/>
</dbReference>
<evidence type="ECO:0000256" key="7">
    <source>
        <dbReference type="ARBA" id="ARBA00022927"/>
    </source>
</evidence>
<reference evidence="11 12" key="1">
    <citation type="journal article" date="2016" name="Int. J. Syst. Evol. Microbiol.">
        <title>Pontibacter aydingkolensis sp. nov., isolated from soil of a salt lake.</title>
        <authorList>
            <person name="Osman G."/>
            <person name="Zhang T."/>
            <person name="Lou K."/>
            <person name="Gao Y."/>
            <person name="Chang W."/>
            <person name="Lin Q."/>
            <person name="Yang H.M."/>
            <person name="Huo X.D."/>
            <person name="Wang N."/>
        </authorList>
    </citation>
    <scope>NUCLEOTIDE SEQUENCE [LARGE SCALE GENOMIC DNA]</scope>
    <source>
        <strain evidence="11 12">KACC 19255</strain>
    </source>
</reference>
<dbReference type="Pfam" id="PF07661">
    <property type="entry name" value="MORN_2"/>
    <property type="match status" value="2"/>
</dbReference>
<keyword evidence="4" id="KW-1003">Cell membrane</keyword>
<keyword evidence="8" id="KW-1133">Transmembrane helix</keyword>
<keyword evidence="5" id="KW-0997">Cell inner membrane</keyword>
<organism evidence="11 12">
    <name type="scientific">Pontibacter aydingkolensis</name>
    <dbReference type="NCBI Taxonomy" id="1911536"/>
    <lineage>
        <taxon>Bacteria</taxon>
        <taxon>Pseudomonadati</taxon>
        <taxon>Bacteroidota</taxon>
        <taxon>Cytophagia</taxon>
        <taxon>Cytophagales</taxon>
        <taxon>Hymenobacteraceae</taxon>
        <taxon>Pontibacter</taxon>
    </lineage>
</organism>
<dbReference type="InterPro" id="IPR006260">
    <property type="entry name" value="TonB/TolA_C"/>
</dbReference>
<dbReference type="Gene3D" id="3.90.930.1">
    <property type="match status" value="1"/>
</dbReference>
<proteinExistence type="inferred from homology"/>
<evidence type="ECO:0000313" key="12">
    <source>
        <dbReference type="Proteomes" id="UP000813018"/>
    </source>
</evidence>
<feature type="domain" description="TonB C-terminal" evidence="10">
    <location>
        <begin position="166"/>
        <end position="256"/>
    </location>
</feature>
<dbReference type="PROSITE" id="PS52015">
    <property type="entry name" value="TONB_CTD"/>
    <property type="match status" value="1"/>
</dbReference>
<gene>
    <name evidence="11" type="ORF">K0O23_04310</name>
</gene>
<name>A0ABS7CR17_9BACT</name>
<dbReference type="SUPFAM" id="SSF82185">
    <property type="entry name" value="Histone H3 K4-specific methyltransferase SET7/9 N-terminal domain"/>
    <property type="match status" value="1"/>
</dbReference>
<comment type="subcellular location">
    <subcellularLocation>
        <location evidence="1">Cell inner membrane</location>
        <topology evidence="1">Single-pass membrane protein</topology>
        <orientation evidence="1">Periplasmic side</orientation>
    </subcellularLocation>
</comment>
<sequence>MAQVKHVLYYDEDMVQVDSKEAAKFVELIERENNEALNGTISLYKASADSAMLLRRAYYTSVFHPRKIHGQLLSYYPNGKRKGVQTYQDGMLHGLDMEWHDNDSLRHSIGYKQGKLDGEFKAYYKTGKLKRKERYKEGEQQYGKCYAEDGSEVAFVPYREMPEFRGGERAMLQYLAQNVRYPVSSQRNGESGVVVINFVVNKHGGISKLRVVNSISRDLDNEALRVVSKMSGWKPGTFEGEKIDVLYTLPVRFTIR</sequence>
<evidence type="ECO:0000313" key="11">
    <source>
        <dbReference type="EMBL" id="MBW7466280.1"/>
    </source>
</evidence>
<evidence type="ECO:0000256" key="3">
    <source>
        <dbReference type="ARBA" id="ARBA00022448"/>
    </source>
</evidence>